<dbReference type="PROSITE" id="PS50168">
    <property type="entry name" value="DED"/>
    <property type="match status" value="1"/>
</dbReference>
<feature type="transmembrane region" description="Helical" evidence="2">
    <location>
        <begin position="266"/>
        <end position="292"/>
    </location>
</feature>
<dbReference type="GO" id="GO:0005886">
    <property type="term" value="C:plasma membrane"/>
    <property type="evidence" value="ECO:0007669"/>
    <property type="project" value="TreeGrafter"/>
</dbReference>
<dbReference type="Pfam" id="PF13347">
    <property type="entry name" value="MFS_2"/>
    <property type="match status" value="1"/>
</dbReference>
<organism evidence="4 5">
    <name type="scientific">Branchiostoma lanceolatum</name>
    <name type="common">Common lancelet</name>
    <name type="synonym">Amphioxus lanceolatum</name>
    <dbReference type="NCBI Taxonomy" id="7740"/>
    <lineage>
        <taxon>Eukaryota</taxon>
        <taxon>Metazoa</taxon>
        <taxon>Chordata</taxon>
        <taxon>Cephalochordata</taxon>
        <taxon>Leptocardii</taxon>
        <taxon>Amphioxiformes</taxon>
        <taxon>Branchiostomatidae</taxon>
        <taxon>Branchiostoma</taxon>
    </lineage>
</organism>
<dbReference type="Gene3D" id="1.10.533.10">
    <property type="entry name" value="Death Domain, Fas"/>
    <property type="match status" value="1"/>
</dbReference>
<dbReference type="InterPro" id="IPR039672">
    <property type="entry name" value="MFS_2"/>
</dbReference>
<dbReference type="PANTHER" id="PTHR11328">
    <property type="entry name" value="MAJOR FACILITATOR SUPERFAMILY DOMAIN-CONTAINING PROTEIN"/>
    <property type="match status" value="1"/>
</dbReference>
<feature type="transmembrane region" description="Helical" evidence="2">
    <location>
        <begin position="12"/>
        <end position="34"/>
    </location>
</feature>
<dbReference type="CDD" id="cd00045">
    <property type="entry name" value="DED"/>
    <property type="match status" value="1"/>
</dbReference>
<dbReference type="GO" id="GO:0015293">
    <property type="term" value="F:symporter activity"/>
    <property type="evidence" value="ECO:0007669"/>
    <property type="project" value="InterPro"/>
</dbReference>
<dbReference type="PANTHER" id="PTHR11328:SF24">
    <property type="entry name" value="MAJOR FACILITATOR SUPERFAMILY (MFS) PROFILE DOMAIN-CONTAINING PROTEIN"/>
    <property type="match status" value="1"/>
</dbReference>
<dbReference type="GO" id="GO:0042981">
    <property type="term" value="P:regulation of apoptotic process"/>
    <property type="evidence" value="ECO:0007669"/>
    <property type="project" value="InterPro"/>
</dbReference>
<protein>
    <submittedName>
        <fullName evidence="4">MFSD2A protein</fullName>
    </submittedName>
</protein>
<dbReference type="InterPro" id="IPR001875">
    <property type="entry name" value="DED_dom"/>
</dbReference>
<feature type="transmembrane region" description="Helical" evidence="2">
    <location>
        <begin position="84"/>
        <end position="100"/>
    </location>
</feature>
<feature type="transmembrane region" description="Helical" evidence="2">
    <location>
        <begin position="112"/>
        <end position="131"/>
    </location>
</feature>
<keyword evidence="5" id="KW-1185">Reference proteome</keyword>
<accession>A0A8K0EWS7</accession>
<dbReference type="InterPro" id="IPR011029">
    <property type="entry name" value="DEATH-like_dom_sf"/>
</dbReference>
<dbReference type="SUPFAM" id="SSF103473">
    <property type="entry name" value="MFS general substrate transporter"/>
    <property type="match status" value="1"/>
</dbReference>
<dbReference type="Gene3D" id="1.20.1250.20">
    <property type="entry name" value="MFS general substrate transporter like domains"/>
    <property type="match status" value="1"/>
</dbReference>
<dbReference type="SUPFAM" id="SSF47986">
    <property type="entry name" value="DEATH domain"/>
    <property type="match status" value="1"/>
</dbReference>
<dbReference type="GO" id="GO:0008643">
    <property type="term" value="P:carbohydrate transport"/>
    <property type="evidence" value="ECO:0007669"/>
    <property type="project" value="InterPro"/>
</dbReference>
<evidence type="ECO:0000256" key="2">
    <source>
        <dbReference type="SAM" id="Phobius"/>
    </source>
</evidence>
<dbReference type="Proteomes" id="UP000838412">
    <property type="component" value="Chromosome 7"/>
</dbReference>
<evidence type="ECO:0000259" key="3">
    <source>
        <dbReference type="PROSITE" id="PS50168"/>
    </source>
</evidence>
<sequence>MPVEERKPLSVLSKICFGLSGLALEIFLSVLGAYTNVFLVEIAQLPPLFGTSVVFGGRAMDAVFNFILGPLIDRTDTRWGKLKPWILGAGLLLVPVYILLWYVPDVGSEGKLAWYIVLSIFLVFAKTALAVSSRTYVMFLSPASQERDSATAYRGIFSLIGVSAGVAIHGQIVGAYSQAQIDPCAISNDTGAANGTNGTMDNAFLAEEKTGYLVSAGVISVIVVACILAVVVGTTELRDISKTSQQKRNQSLVKMLRTVWTFRPNVIMLMIFFCVQMIQNVLLGAAVLYVQYGMDLPGQIHNSMLAFAVSAAISVPVVGMIVARFDKRIPFMCFQLIRNRTGFVRGVKEAIYIRAHHPSLNRDGGRFRLPAVFDSLRRHHVSDFPAFNAVIRTSDEGVLTSDTPPTMAQLSNRAKLYIKINDDLSEDDIKKLRAMLITDGHLGRTKVENATPLEIFDLLEADNKIGKGNLALIVDLLKALGKTKLAQEAVDIGNETEGA</sequence>
<comment type="similarity">
    <text evidence="1">Belongs to the major facilitator superfamily.</text>
</comment>
<evidence type="ECO:0000313" key="4">
    <source>
        <dbReference type="EMBL" id="CAH1268968.1"/>
    </source>
</evidence>
<feature type="transmembrane region" description="Helical" evidence="2">
    <location>
        <begin position="304"/>
        <end position="323"/>
    </location>
</feature>
<evidence type="ECO:0000313" key="5">
    <source>
        <dbReference type="Proteomes" id="UP000838412"/>
    </source>
</evidence>
<dbReference type="OrthoDB" id="197206at2759"/>
<feature type="transmembrane region" description="Helical" evidence="2">
    <location>
        <begin position="152"/>
        <end position="172"/>
    </location>
</feature>
<feature type="domain" description="DED" evidence="3">
    <location>
        <begin position="412"/>
        <end position="491"/>
    </location>
</feature>
<keyword evidence="2" id="KW-1133">Transmembrane helix</keyword>
<feature type="transmembrane region" description="Helical" evidence="2">
    <location>
        <begin position="212"/>
        <end position="232"/>
    </location>
</feature>
<keyword evidence="2" id="KW-0812">Transmembrane</keyword>
<name>A0A8K0EWS7_BRALA</name>
<feature type="transmembrane region" description="Helical" evidence="2">
    <location>
        <begin position="54"/>
        <end position="72"/>
    </location>
</feature>
<proteinExistence type="inferred from homology"/>
<keyword evidence="2" id="KW-0472">Membrane</keyword>
<dbReference type="AlphaFoldDB" id="A0A8K0EWS7"/>
<gene>
    <name evidence="4" type="primary">MFSD2A</name>
    <name evidence="4" type="ORF">BLAG_LOCUS21739</name>
</gene>
<dbReference type="EMBL" id="OV696692">
    <property type="protein sequence ID" value="CAH1268968.1"/>
    <property type="molecule type" value="Genomic_DNA"/>
</dbReference>
<dbReference type="InterPro" id="IPR036259">
    <property type="entry name" value="MFS_trans_sf"/>
</dbReference>
<evidence type="ECO:0000256" key="1">
    <source>
        <dbReference type="ARBA" id="ARBA00008335"/>
    </source>
</evidence>
<reference evidence="4" key="1">
    <citation type="submission" date="2022-01" db="EMBL/GenBank/DDBJ databases">
        <authorList>
            <person name="Braso-Vives M."/>
        </authorList>
    </citation>
    <scope>NUCLEOTIDE SEQUENCE</scope>
</reference>